<evidence type="ECO:0000256" key="1">
    <source>
        <dbReference type="SAM" id="MobiDB-lite"/>
    </source>
</evidence>
<dbReference type="GO" id="GO:0015562">
    <property type="term" value="F:efflux transmembrane transporter activity"/>
    <property type="evidence" value="ECO:0007669"/>
    <property type="project" value="InterPro"/>
</dbReference>
<proteinExistence type="predicted"/>
<dbReference type="Proteomes" id="UP000532936">
    <property type="component" value="Unassembled WGS sequence"/>
</dbReference>
<accession>A0A7W6A7H1</accession>
<comment type="caution">
    <text evidence="2">The sequence shown here is derived from an EMBL/GenBank/DDBJ whole genome shotgun (WGS) entry which is preliminary data.</text>
</comment>
<name>A0A7W6A7H1_9CAUL</name>
<dbReference type="InterPro" id="IPR021647">
    <property type="entry name" value="CusF_Ec"/>
</dbReference>
<dbReference type="InterPro" id="IPR042230">
    <property type="entry name" value="CusF_sf"/>
</dbReference>
<feature type="region of interest" description="Disordered" evidence="1">
    <location>
        <begin position="1"/>
        <end position="25"/>
    </location>
</feature>
<dbReference type="EMBL" id="JACIDA010000002">
    <property type="protein sequence ID" value="MBB3873097.1"/>
    <property type="molecule type" value="Genomic_DNA"/>
</dbReference>
<gene>
    <name evidence="2" type="ORF">GGR11_002650</name>
</gene>
<protein>
    <submittedName>
        <fullName evidence="2">Cu/Ag efflux protein CusF</fullName>
    </submittedName>
</protein>
<organism evidence="2 3">
    <name type="scientific">Brevundimonas mediterranea</name>
    <dbReference type="NCBI Taxonomy" id="74329"/>
    <lineage>
        <taxon>Bacteria</taxon>
        <taxon>Pseudomonadati</taxon>
        <taxon>Pseudomonadota</taxon>
        <taxon>Alphaproteobacteria</taxon>
        <taxon>Caulobacterales</taxon>
        <taxon>Caulobacteraceae</taxon>
        <taxon>Brevundimonas</taxon>
    </lineage>
</organism>
<dbReference type="RefSeq" id="WP_246331799.1">
    <property type="nucleotide sequence ID" value="NZ_JACIDA010000002.1"/>
</dbReference>
<reference evidence="2 3" key="1">
    <citation type="submission" date="2020-08" db="EMBL/GenBank/DDBJ databases">
        <title>Genomic Encyclopedia of Type Strains, Phase IV (KMG-IV): sequencing the most valuable type-strain genomes for metagenomic binning, comparative biology and taxonomic classification.</title>
        <authorList>
            <person name="Goeker M."/>
        </authorList>
    </citation>
    <scope>NUCLEOTIDE SEQUENCE [LARGE SCALE GENOMIC DNA]</scope>
    <source>
        <strain evidence="2 3">DSM 14878</strain>
    </source>
</reference>
<dbReference type="Gene3D" id="2.40.50.320">
    <property type="entry name" value="Copper binding periplasmic protein CusF"/>
    <property type="match status" value="1"/>
</dbReference>
<dbReference type="Pfam" id="PF11604">
    <property type="entry name" value="CusF_Ec"/>
    <property type="match status" value="1"/>
</dbReference>
<evidence type="ECO:0000313" key="2">
    <source>
        <dbReference type="EMBL" id="MBB3873097.1"/>
    </source>
</evidence>
<dbReference type="Gene3D" id="1.20.1600.10">
    <property type="entry name" value="Outer membrane efflux proteins (OEP)"/>
    <property type="match status" value="1"/>
</dbReference>
<dbReference type="SUPFAM" id="SSF56954">
    <property type="entry name" value="Outer membrane efflux proteins (OEP)"/>
    <property type="match status" value="1"/>
</dbReference>
<evidence type="ECO:0000313" key="3">
    <source>
        <dbReference type="Proteomes" id="UP000532936"/>
    </source>
</evidence>
<sequence>MNSGYRTAPGRHMSSAAVDPDRGKPLRPARIAPRGTIGAAAAIGLFAAIGMPAAAEPMTFDEALALAGTSAPQLRASALGVEAASAASAAAGRLPDPQLRFGIDDLPVSGPMAGRFGDDEMTMARIGLMQEVPSRARRRAERAVAEADIDVAAAADALARREARIAAGVAWLDLHYAGRRLAALEEVLSALELLWEAAPAAQSGSPTVGADGASTSQAADATTADGAGVITAVDPAAGTITINHEAIRSIGWPAMTMTFKASPAVLREAAVGDRIQFDLTVRDGAGEVTAIYPH</sequence>
<dbReference type="AlphaFoldDB" id="A0A7W6A7H1"/>